<gene>
    <name evidence="5" type="ORF">Acr_27g0008240</name>
</gene>
<evidence type="ECO:0000313" key="6">
    <source>
        <dbReference type="Proteomes" id="UP000585474"/>
    </source>
</evidence>
<feature type="repeat" description="PPR" evidence="2">
    <location>
        <begin position="512"/>
        <end position="546"/>
    </location>
</feature>
<feature type="repeat" description="PPR" evidence="2">
    <location>
        <begin position="273"/>
        <end position="307"/>
    </location>
</feature>
<feature type="repeat" description="PPR" evidence="2">
    <location>
        <begin position="617"/>
        <end position="651"/>
    </location>
</feature>
<proteinExistence type="predicted"/>
<dbReference type="EMBL" id="BJWL01000027">
    <property type="protein sequence ID" value="GFZ19085.1"/>
    <property type="molecule type" value="Genomic_DNA"/>
</dbReference>
<evidence type="ECO:0000256" key="3">
    <source>
        <dbReference type="SAM" id="MobiDB-lite"/>
    </source>
</evidence>
<feature type="repeat" description="PPR" evidence="2">
    <location>
        <begin position="547"/>
        <end position="581"/>
    </location>
</feature>
<keyword evidence="6" id="KW-1185">Reference proteome</keyword>
<sequence length="757" mass="86043">MQALSIWPLKNEFWVVPKFEMELTQMGPSCMATTSRFRSSLLVVSSSSRVTKSRSCFVSSQIAVQCRLFSGYSAFQVYFLCEPNKDPFRASKALTWTLEAQAITSEFVEQNSGPLDGTSGKNNANCDHVDRDTKLVLAKNENGIVNEIEDEKGINNGEVGKKRSGRVDVRSLAWSLRFARTAKDVEEVLKDKGELPLQVYSTMIRGFGKDKRISSAMALVQWLKEKKKDANSTSIGPNLFIFNSLLGAVKQSQQFEEVEKVLNDMAAEGVVPNVVTYNTLMGIYIEQGRGVEALNLFEEIRRKGLSPSSASYSTTLVAYRRLEDGFGALKFYLELKEKYRNGEIGRDGGEDWENEFAKLENFMVQTCCHVMRRWLVKSDNLNTNVLKLLTEMDRAGLQTGRVEYERLMWACTREEHYIVAKELYSRIRERGSEISLSVCNHVIWLMGKAKKWWAALEIYEDLLEKGPKPNNMSYELVVSHFNILLTAARKRGIWRWGIRLLDKMQEKGLKPGSREWNAVLVACSKASETSAAMQVFKRMVEQGEKPTIISYGALLSALEKGKLYDEARRVWDHMIKVGVEPNLYAYTILASIYTAQRKFNIVDSIIREMGVYGIEPTVVTYNAIISGCAYNNMGGEAYEWFHKMRVQNISPNEITYEMLIEALTKDGKPKLAYDFYLRAQNEGLNLASKAYDAVIQSSQIYGATIDVSIMGPRPPEREKKVQIRKEQSEFSNLADVPRRSEPLLRKETYTTHREGNL</sequence>
<dbReference type="PANTHER" id="PTHR47940:SF1">
    <property type="entry name" value="PROTEIN LOW PHOTOSYNTHETIC EFFICIENCY 1, CHLOROPLASTIC"/>
    <property type="match status" value="1"/>
</dbReference>
<dbReference type="Gene3D" id="1.25.40.10">
    <property type="entry name" value="Tetratricopeptide repeat domain"/>
    <property type="match status" value="3"/>
</dbReference>
<protein>
    <submittedName>
        <fullName evidence="5">Pentatricopeptide repeat (PPR-like) superfamily protein</fullName>
    </submittedName>
</protein>
<dbReference type="PANTHER" id="PTHR47940">
    <property type="entry name" value="OS12G0283900 PROTEIN"/>
    <property type="match status" value="1"/>
</dbReference>
<feature type="region of interest" description="Disordered" evidence="3">
    <location>
        <begin position="734"/>
        <end position="757"/>
    </location>
</feature>
<dbReference type="NCBIfam" id="TIGR00756">
    <property type="entry name" value="PPR"/>
    <property type="match status" value="5"/>
</dbReference>
<dbReference type="InterPro" id="IPR011990">
    <property type="entry name" value="TPR-like_helical_dom_sf"/>
</dbReference>
<dbReference type="OrthoDB" id="185373at2759"/>
<reference evidence="5 6" key="1">
    <citation type="submission" date="2019-07" db="EMBL/GenBank/DDBJ databases">
        <title>De Novo Assembly of kiwifruit Actinidia rufa.</title>
        <authorList>
            <person name="Sugita-Konishi S."/>
            <person name="Sato K."/>
            <person name="Mori E."/>
            <person name="Abe Y."/>
            <person name="Kisaki G."/>
            <person name="Hamano K."/>
            <person name="Suezawa K."/>
            <person name="Otani M."/>
            <person name="Fukuda T."/>
            <person name="Manabe T."/>
            <person name="Gomi K."/>
            <person name="Tabuchi M."/>
            <person name="Akimitsu K."/>
            <person name="Kataoka I."/>
        </authorList>
    </citation>
    <scope>NUCLEOTIDE SEQUENCE [LARGE SCALE GENOMIC DNA]</scope>
    <source>
        <strain evidence="6">cv. Fuchu</strain>
    </source>
</reference>
<dbReference type="Pfam" id="PF17177">
    <property type="entry name" value="PPR_long"/>
    <property type="match status" value="1"/>
</dbReference>
<organism evidence="5 6">
    <name type="scientific">Actinidia rufa</name>
    <dbReference type="NCBI Taxonomy" id="165716"/>
    <lineage>
        <taxon>Eukaryota</taxon>
        <taxon>Viridiplantae</taxon>
        <taxon>Streptophyta</taxon>
        <taxon>Embryophyta</taxon>
        <taxon>Tracheophyta</taxon>
        <taxon>Spermatophyta</taxon>
        <taxon>Magnoliopsida</taxon>
        <taxon>eudicotyledons</taxon>
        <taxon>Gunneridae</taxon>
        <taxon>Pentapetalae</taxon>
        <taxon>asterids</taxon>
        <taxon>Ericales</taxon>
        <taxon>Actinidiaceae</taxon>
        <taxon>Actinidia</taxon>
    </lineage>
</organism>
<evidence type="ECO:0000259" key="4">
    <source>
        <dbReference type="Pfam" id="PF17177"/>
    </source>
</evidence>
<accession>A0A7J0H814</accession>
<feature type="compositionally biased region" description="Basic and acidic residues" evidence="3">
    <location>
        <begin position="736"/>
        <end position="757"/>
    </location>
</feature>
<feature type="repeat" description="PPR" evidence="2">
    <location>
        <begin position="652"/>
        <end position="686"/>
    </location>
</feature>
<evidence type="ECO:0000313" key="5">
    <source>
        <dbReference type="EMBL" id="GFZ19085.1"/>
    </source>
</evidence>
<evidence type="ECO:0000256" key="2">
    <source>
        <dbReference type="PROSITE-ProRule" id="PRU00708"/>
    </source>
</evidence>
<evidence type="ECO:0000256" key="1">
    <source>
        <dbReference type="ARBA" id="ARBA00022737"/>
    </source>
</evidence>
<feature type="repeat" description="PPR" evidence="2">
    <location>
        <begin position="477"/>
        <end position="511"/>
    </location>
</feature>
<feature type="domain" description="PROP1-like PPR" evidence="4">
    <location>
        <begin position="514"/>
        <end position="678"/>
    </location>
</feature>
<dbReference type="PROSITE" id="PS51375">
    <property type="entry name" value="PPR"/>
    <property type="match status" value="7"/>
</dbReference>
<comment type="caution">
    <text evidence="5">The sequence shown here is derived from an EMBL/GenBank/DDBJ whole genome shotgun (WGS) entry which is preliminary data.</text>
</comment>
<feature type="repeat" description="PPR" evidence="2">
    <location>
        <begin position="238"/>
        <end position="272"/>
    </location>
</feature>
<dbReference type="InterPro" id="IPR002885">
    <property type="entry name" value="PPR_rpt"/>
</dbReference>
<dbReference type="Pfam" id="PF01535">
    <property type="entry name" value="PPR"/>
    <property type="match status" value="3"/>
</dbReference>
<dbReference type="Pfam" id="PF13041">
    <property type="entry name" value="PPR_2"/>
    <property type="match status" value="1"/>
</dbReference>
<dbReference type="InterPro" id="IPR033443">
    <property type="entry name" value="PROP1-like_PPR_dom"/>
</dbReference>
<dbReference type="InterPro" id="IPR053343">
    <property type="entry name" value="PSII_mRNA-binding_protein"/>
</dbReference>
<name>A0A7J0H814_9ERIC</name>
<keyword evidence="1" id="KW-0677">Repeat</keyword>
<dbReference type="Proteomes" id="UP000585474">
    <property type="component" value="Unassembled WGS sequence"/>
</dbReference>
<dbReference type="AlphaFoldDB" id="A0A7J0H814"/>